<protein>
    <submittedName>
        <fullName evidence="3">F-box domain-containing protein</fullName>
    </submittedName>
</protein>
<dbReference type="WBParaSite" id="ACRNAN_scaffold11123.g22746.t1">
    <property type="protein sequence ID" value="ACRNAN_scaffold11123.g22746.t1"/>
    <property type="gene ID" value="ACRNAN_scaffold11123.g22746"/>
</dbReference>
<dbReference type="SUPFAM" id="SSF81383">
    <property type="entry name" value="F-box domain"/>
    <property type="match status" value="1"/>
</dbReference>
<proteinExistence type="predicted"/>
<evidence type="ECO:0000259" key="1">
    <source>
        <dbReference type="PROSITE" id="PS50181"/>
    </source>
</evidence>
<dbReference type="Gene3D" id="1.20.1280.50">
    <property type="match status" value="1"/>
</dbReference>
<dbReference type="SMART" id="SM00256">
    <property type="entry name" value="FBOX"/>
    <property type="match status" value="1"/>
</dbReference>
<reference evidence="3" key="1">
    <citation type="submission" date="2022-11" db="UniProtKB">
        <authorList>
            <consortium name="WormBaseParasite"/>
        </authorList>
    </citation>
    <scope>IDENTIFICATION</scope>
</reference>
<feature type="domain" description="F-box" evidence="1">
    <location>
        <begin position="9"/>
        <end position="57"/>
    </location>
</feature>
<dbReference type="AlphaFoldDB" id="A0A914CIA4"/>
<dbReference type="PROSITE" id="PS50181">
    <property type="entry name" value="FBOX"/>
    <property type="match status" value="1"/>
</dbReference>
<organism evidence="2 3">
    <name type="scientific">Acrobeloides nanus</name>
    <dbReference type="NCBI Taxonomy" id="290746"/>
    <lineage>
        <taxon>Eukaryota</taxon>
        <taxon>Metazoa</taxon>
        <taxon>Ecdysozoa</taxon>
        <taxon>Nematoda</taxon>
        <taxon>Chromadorea</taxon>
        <taxon>Rhabditida</taxon>
        <taxon>Tylenchina</taxon>
        <taxon>Cephalobomorpha</taxon>
        <taxon>Cephaloboidea</taxon>
        <taxon>Cephalobidae</taxon>
        <taxon>Acrobeloides</taxon>
    </lineage>
</organism>
<dbReference type="Proteomes" id="UP000887540">
    <property type="component" value="Unplaced"/>
</dbReference>
<dbReference type="InterPro" id="IPR001810">
    <property type="entry name" value="F-box_dom"/>
</dbReference>
<dbReference type="InterPro" id="IPR036047">
    <property type="entry name" value="F-box-like_dom_sf"/>
</dbReference>
<evidence type="ECO:0000313" key="3">
    <source>
        <dbReference type="WBParaSite" id="ACRNAN_scaffold11123.g22746.t1"/>
    </source>
</evidence>
<sequence length="515" mass="60438">MNPSDDGTSNLVKDLPDEIWERIFTNVSRDDLDLCTRMCRKWHRVIEGGSKRLTQRRVIYGLNFCRDPNARFWLKVTSQRRITIRVEDCPTRQNSGFYVFKNSILDCMGESVSDSEDIDLLEADLKKLCDLGGERIPVKSFILHYYLRNIGQLERFHHFFPYYVNAEDLMMDIPSEVIWNKESWKYFDFGPTTAVNIMTSFYSINVPRDVPSLKELVSGNFLVSPNFNKLELSHECNGVCFISIVEAFCKTTEPSKFFKEIDIHRCGFSEFNRIAEENGFEPVRQVPVLQPGGYLQMINVHRVGHPKLKWALEATMADKTLKLKIIEIAKELVIPSQNILDIESCMYCYFDFWKYFGPTTGYSLNWDIKTDFDFDSTNVPRDALSLKEFVSGNFLVSPNLKKLELFHECNGICFISIVEAFCKTTEPSKFFKEIDIHRCGFSEFNRIAEENGFKPVRQVLLEFSPQDRHKINVHRLDHPKLKWALEAIMRLRWAREWLYWRPRYKTLKLKIMEID</sequence>
<keyword evidence="2" id="KW-1185">Reference proteome</keyword>
<accession>A0A914CIA4</accession>
<evidence type="ECO:0000313" key="2">
    <source>
        <dbReference type="Proteomes" id="UP000887540"/>
    </source>
</evidence>
<dbReference type="Pfam" id="PF12937">
    <property type="entry name" value="F-box-like"/>
    <property type="match status" value="1"/>
</dbReference>
<name>A0A914CIA4_9BILA</name>